<dbReference type="Proteomes" id="UP000320672">
    <property type="component" value="Chromosome"/>
</dbReference>
<organism evidence="3 4">
    <name type="scientific">Roseimaritima multifibrata</name>
    <dbReference type="NCBI Taxonomy" id="1930274"/>
    <lineage>
        <taxon>Bacteria</taxon>
        <taxon>Pseudomonadati</taxon>
        <taxon>Planctomycetota</taxon>
        <taxon>Planctomycetia</taxon>
        <taxon>Pirellulales</taxon>
        <taxon>Pirellulaceae</taxon>
        <taxon>Roseimaritima</taxon>
    </lineage>
</organism>
<feature type="transmembrane region" description="Helical" evidence="1">
    <location>
        <begin position="65"/>
        <end position="85"/>
    </location>
</feature>
<feature type="transmembrane region" description="Helical" evidence="1">
    <location>
        <begin position="115"/>
        <end position="131"/>
    </location>
</feature>
<accession>A0A517MNU3</accession>
<feature type="signal peptide" evidence="2">
    <location>
        <begin position="1"/>
        <end position="23"/>
    </location>
</feature>
<dbReference type="RefSeq" id="WP_145354679.1">
    <property type="nucleotide sequence ID" value="NZ_CP036262.1"/>
</dbReference>
<protein>
    <submittedName>
        <fullName evidence="3">HupE / UreJ protein</fullName>
    </submittedName>
</protein>
<keyword evidence="1" id="KW-1133">Transmembrane helix</keyword>
<dbReference type="OrthoDB" id="9808192at2"/>
<feature type="chain" id="PRO_5021992575" evidence="2">
    <location>
        <begin position="24"/>
        <end position="187"/>
    </location>
</feature>
<sequence precursor="true">MRPHHPLLLTCLLVLAVPTMAFAHPGHAHQSGFGEGLIHPFSGLDHLIALLATAILGLRLGGRATWGIPALFLASCSLGGMIALAGYQLPLATVAIVLSAIVSVALLLRRQNPSTAAVATLALFGVFHGQAHLQSLASQPANLAGYAAGVLLASLIIIAIPVALARLSAFARTRSNSVSASLENSRS</sequence>
<keyword evidence="1" id="KW-0812">Transmembrane</keyword>
<feature type="transmembrane region" description="Helical" evidence="1">
    <location>
        <begin position="38"/>
        <end position="58"/>
    </location>
</feature>
<dbReference type="KEGG" id="rml:FF011L_53640"/>
<keyword evidence="2" id="KW-0732">Signal</keyword>
<dbReference type="EMBL" id="CP036262">
    <property type="protein sequence ID" value="QDS96552.1"/>
    <property type="molecule type" value="Genomic_DNA"/>
</dbReference>
<evidence type="ECO:0000313" key="3">
    <source>
        <dbReference type="EMBL" id="QDS96552.1"/>
    </source>
</evidence>
<keyword evidence="1" id="KW-0472">Membrane</keyword>
<name>A0A517MNU3_9BACT</name>
<feature type="transmembrane region" description="Helical" evidence="1">
    <location>
        <begin position="91"/>
        <end position="108"/>
    </location>
</feature>
<keyword evidence="4" id="KW-1185">Reference proteome</keyword>
<reference evidence="3 4" key="1">
    <citation type="submission" date="2019-02" db="EMBL/GenBank/DDBJ databases">
        <title>Deep-cultivation of Planctomycetes and their phenomic and genomic characterization uncovers novel biology.</title>
        <authorList>
            <person name="Wiegand S."/>
            <person name="Jogler M."/>
            <person name="Boedeker C."/>
            <person name="Pinto D."/>
            <person name="Vollmers J."/>
            <person name="Rivas-Marin E."/>
            <person name="Kohn T."/>
            <person name="Peeters S.H."/>
            <person name="Heuer A."/>
            <person name="Rast P."/>
            <person name="Oberbeckmann S."/>
            <person name="Bunk B."/>
            <person name="Jeske O."/>
            <person name="Meyerdierks A."/>
            <person name="Storesund J.E."/>
            <person name="Kallscheuer N."/>
            <person name="Luecker S."/>
            <person name="Lage O.M."/>
            <person name="Pohl T."/>
            <person name="Merkel B.J."/>
            <person name="Hornburger P."/>
            <person name="Mueller R.-W."/>
            <person name="Bruemmer F."/>
            <person name="Labrenz M."/>
            <person name="Spormann A.M."/>
            <person name="Op den Camp H."/>
            <person name="Overmann J."/>
            <person name="Amann R."/>
            <person name="Jetten M.S.M."/>
            <person name="Mascher T."/>
            <person name="Medema M.H."/>
            <person name="Devos D.P."/>
            <person name="Kaster A.-K."/>
            <person name="Ovreas L."/>
            <person name="Rohde M."/>
            <person name="Galperin M.Y."/>
            <person name="Jogler C."/>
        </authorList>
    </citation>
    <scope>NUCLEOTIDE SEQUENCE [LARGE SCALE GENOMIC DNA]</scope>
    <source>
        <strain evidence="3 4">FF011L</strain>
    </source>
</reference>
<evidence type="ECO:0000313" key="4">
    <source>
        <dbReference type="Proteomes" id="UP000320672"/>
    </source>
</evidence>
<proteinExistence type="predicted"/>
<gene>
    <name evidence="3" type="ORF">FF011L_53640</name>
</gene>
<dbReference type="InterPro" id="IPR007038">
    <property type="entry name" value="HupE_UreJ"/>
</dbReference>
<evidence type="ECO:0000256" key="2">
    <source>
        <dbReference type="SAM" id="SignalP"/>
    </source>
</evidence>
<feature type="transmembrane region" description="Helical" evidence="1">
    <location>
        <begin position="143"/>
        <end position="165"/>
    </location>
</feature>
<dbReference type="AlphaFoldDB" id="A0A517MNU3"/>
<evidence type="ECO:0000256" key="1">
    <source>
        <dbReference type="SAM" id="Phobius"/>
    </source>
</evidence>
<dbReference type="PIRSF" id="PIRSF016919">
    <property type="entry name" value="HupE_UreJ"/>
    <property type="match status" value="1"/>
</dbReference>
<dbReference type="Pfam" id="PF04955">
    <property type="entry name" value="HupE_UreJ"/>
    <property type="match status" value="1"/>
</dbReference>